<dbReference type="EMBL" id="QWLA01000015">
    <property type="protein sequence ID" value="RIH87867.1"/>
    <property type="molecule type" value="Genomic_DNA"/>
</dbReference>
<gene>
    <name evidence="2" type="primary">ygaP_2</name>
    <name evidence="2" type="ORF">Mrose_01105</name>
</gene>
<name>A0A399ET73_9DEIN</name>
<dbReference type="Pfam" id="PF00581">
    <property type="entry name" value="Rhodanese"/>
    <property type="match status" value="1"/>
</dbReference>
<organism evidence="2 3">
    <name type="scientific">Calidithermus roseus</name>
    <dbReference type="NCBI Taxonomy" id="1644118"/>
    <lineage>
        <taxon>Bacteria</taxon>
        <taxon>Thermotogati</taxon>
        <taxon>Deinococcota</taxon>
        <taxon>Deinococci</taxon>
        <taxon>Thermales</taxon>
        <taxon>Thermaceae</taxon>
        <taxon>Calidithermus</taxon>
    </lineage>
</organism>
<dbReference type="PANTHER" id="PTHR43031:SF1">
    <property type="entry name" value="PYRIDINE NUCLEOTIDE-DISULPHIDE OXIDOREDUCTASE"/>
    <property type="match status" value="1"/>
</dbReference>
<dbReference type="PANTHER" id="PTHR43031">
    <property type="entry name" value="FAD-DEPENDENT OXIDOREDUCTASE"/>
    <property type="match status" value="1"/>
</dbReference>
<keyword evidence="3" id="KW-1185">Reference proteome</keyword>
<dbReference type="Gene3D" id="3.40.250.10">
    <property type="entry name" value="Rhodanese-like domain"/>
    <property type="match status" value="1"/>
</dbReference>
<protein>
    <submittedName>
        <fullName evidence="2">Inner membrane protein YgaP</fullName>
    </submittedName>
</protein>
<dbReference type="AlphaFoldDB" id="A0A399ET73"/>
<dbReference type="OrthoDB" id="9800872at2"/>
<dbReference type="PROSITE" id="PS50206">
    <property type="entry name" value="RHODANESE_3"/>
    <property type="match status" value="1"/>
</dbReference>
<dbReference type="SMART" id="SM00450">
    <property type="entry name" value="RHOD"/>
    <property type="match status" value="1"/>
</dbReference>
<feature type="domain" description="Rhodanese" evidence="1">
    <location>
        <begin position="18"/>
        <end position="106"/>
    </location>
</feature>
<comment type="caution">
    <text evidence="2">The sequence shown here is derived from an EMBL/GenBank/DDBJ whole genome shotgun (WGS) entry which is preliminary data.</text>
</comment>
<dbReference type="InterPro" id="IPR001763">
    <property type="entry name" value="Rhodanese-like_dom"/>
</dbReference>
<dbReference type="InterPro" id="IPR050229">
    <property type="entry name" value="GlpE_sulfurtransferase"/>
</dbReference>
<evidence type="ECO:0000313" key="3">
    <source>
        <dbReference type="Proteomes" id="UP000265341"/>
    </source>
</evidence>
<reference evidence="2 3" key="1">
    <citation type="submission" date="2018-08" db="EMBL/GenBank/DDBJ databases">
        <title>Meiothermus roseus NBRC 110900 genome sequencing project.</title>
        <authorList>
            <person name="Da Costa M.S."/>
            <person name="Albuquerque L."/>
            <person name="Raposo P."/>
            <person name="Froufe H.J.C."/>
            <person name="Barroso C.S."/>
            <person name="Egas C."/>
        </authorList>
    </citation>
    <scope>NUCLEOTIDE SEQUENCE [LARGE SCALE GENOMIC DNA]</scope>
    <source>
        <strain evidence="2 3">NBRC 110900</strain>
    </source>
</reference>
<sequence>MNEVQVPEVGPQEAQEMIERGAVLIDVRERSEYAQSRIPGARLIPLSEFATRFVEIPKEVPVVMQCRSGRRSAQTTAFLLAQGYREVVNLAGGILAWGEQGLPVDATPKDPSTL</sequence>
<evidence type="ECO:0000259" key="1">
    <source>
        <dbReference type="PROSITE" id="PS50206"/>
    </source>
</evidence>
<accession>A0A399ET73</accession>
<dbReference type="RefSeq" id="WP_119276432.1">
    <property type="nucleotide sequence ID" value="NZ_QWLA01000015.1"/>
</dbReference>
<dbReference type="InterPro" id="IPR036873">
    <property type="entry name" value="Rhodanese-like_dom_sf"/>
</dbReference>
<dbReference type="SUPFAM" id="SSF52821">
    <property type="entry name" value="Rhodanese/Cell cycle control phosphatase"/>
    <property type="match status" value="1"/>
</dbReference>
<proteinExistence type="predicted"/>
<dbReference type="Proteomes" id="UP000265341">
    <property type="component" value="Unassembled WGS sequence"/>
</dbReference>
<dbReference type="CDD" id="cd00158">
    <property type="entry name" value="RHOD"/>
    <property type="match status" value="1"/>
</dbReference>
<evidence type="ECO:0000313" key="2">
    <source>
        <dbReference type="EMBL" id="RIH87867.1"/>
    </source>
</evidence>